<keyword evidence="1" id="KW-0143">Chaperone</keyword>
<dbReference type="PANTHER" id="PTHR43096">
    <property type="entry name" value="DNAJ HOMOLOG 1, MITOCHONDRIAL-RELATED"/>
    <property type="match status" value="1"/>
</dbReference>
<dbReference type="KEGG" id="fsy:FsymDg_3557"/>
<dbReference type="RefSeq" id="WP_013874720.1">
    <property type="nucleotide sequence ID" value="NC_015656.1"/>
</dbReference>
<dbReference type="PROSITE" id="PS00636">
    <property type="entry name" value="DNAJ_1"/>
    <property type="match status" value="1"/>
</dbReference>
<keyword evidence="3" id="KW-1133">Transmembrane helix</keyword>
<gene>
    <name evidence="5" type="ordered locus">FsymDg_3557</name>
</gene>
<dbReference type="STRING" id="656024.FsymDg_3557"/>
<keyword evidence="3" id="KW-0812">Transmembrane</keyword>
<feature type="transmembrane region" description="Helical" evidence="3">
    <location>
        <begin position="130"/>
        <end position="150"/>
    </location>
</feature>
<sequence length="154" mass="16845">MAVVSLYDVLGVPPAASQEQIVAAYRRAARRTHPDAGGSEQAFERVSRAYEVLGDPERRRDYDRRTHAHPVPGQAAGDAPGRAGRTEWAERTEWTEWAQRGVRRRYLAMMAVCVTLFVLAGGVIRLVSVPAALAMMLVAALIPPVAALIANRSR</sequence>
<evidence type="ECO:0000313" key="5">
    <source>
        <dbReference type="EMBL" id="AEH10836.1"/>
    </source>
</evidence>
<dbReference type="SUPFAM" id="SSF46565">
    <property type="entry name" value="Chaperone J-domain"/>
    <property type="match status" value="1"/>
</dbReference>
<organism evidence="5 6">
    <name type="scientific">Candidatus Protofrankia datiscae</name>
    <dbReference type="NCBI Taxonomy" id="2716812"/>
    <lineage>
        <taxon>Bacteria</taxon>
        <taxon>Bacillati</taxon>
        <taxon>Actinomycetota</taxon>
        <taxon>Actinomycetes</taxon>
        <taxon>Frankiales</taxon>
        <taxon>Frankiaceae</taxon>
        <taxon>Protofrankia</taxon>
    </lineage>
</organism>
<dbReference type="InterPro" id="IPR036869">
    <property type="entry name" value="J_dom_sf"/>
</dbReference>
<dbReference type="Proteomes" id="UP000001549">
    <property type="component" value="Chromosome"/>
</dbReference>
<protein>
    <submittedName>
        <fullName evidence="5">Heat shock protein DnaJ domain protein</fullName>
    </submittedName>
</protein>
<dbReference type="PROSITE" id="PS50076">
    <property type="entry name" value="DNAJ_2"/>
    <property type="match status" value="1"/>
</dbReference>
<dbReference type="InterPro" id="IPR001623">
    <property type="entry name" value="DnaJ_domain"/>
</dbReference>
<dbReference type="CDD" id="cd06257">
    <property type="entry name" value="DnaJ"/>
    <property type="match status" value="1"/>
</dbReference>
<dbReference type="GO" id="GO:0042026">
    <property type="term" value="P:protein refolding"/>
    <property type="evidence" value="ECO:0007669"/>
    <property type="project" value="TreeGrafter"/>
</dbReference>
<dbReference type="GO" id="GO:0005737">
    <property type="term" value="C:cytoplasm"/>
    <property type="evidence" value="ECO:0007669"/>
    <property type="project" value="TreeGrafter"/>
</dbReference>
<feature type="domain" description="J" evidence="4">
    <location>
        <begin position="5"/>
        <end position="66"/>
    </location>
</feature>
<dbReference type="PRINTS" id="PR00625">
    <property type="entry name" value="JDOMAIN"/>
</dbReference>
<dbReference type="HOGENOM" id="CLU_095636_0_0_11"/>
<evidence type="ECO:0000259" key="4">
    <source>
        <dbReference type="PROSITE" id="PS50076"/>
    </source>
</evidence>
<dbReference type="Gene3D" id="1.10.287.110">
    <property type="entry name" value="DnaJ domain"/>
    <property type="match status" value="1"/>
</dbReference>
<reference evidence="5 6" key="1">
    <citation type="submission" date="2011-05" db="EMBL/GenBank/DDBJ databases">
        <title>Complete sequence of chromosome of Frankia symbiont of Datisca glomerata.</title>
        <authorList>
            <consortium name="US DOE Joint Genome Institute"/>
            <person name="Lucas S."/>
            <person name="Han J."/>
            <person name="Lapidus A."/>
            <person name="Cheng J.-F."/>
            <person name="Goodwin L."/>
            <person name="Pitluck S."/>
            <person name="Peters L."/>
            <person name="Mikhailova N."/>
            <person name="Chertkov O."/>
            <person name="Teshima H."/>
            <person name="Han C."/>
            <person name="Tapia R."/>
            <person name="Land M."/>
            <person name="Hauser L."/>
            <person name="Kyrpides N."/>
            <person name="Ivanova N."/>
            <person name="Pagani I."/>
            <person name="Berry A."/>
            <person name="Pawlowski K."/>
            <person name="Persson T."/>
            <person name="Vanden Heuvel B."/>
            <person name="Benson D."/>
            <person name="Woyke T."/>
        </authorList>
    </citation>
    <scope>NUCLEOTIDE SEQUENCE [LARGE SCALE GENOMIC DNA]</scope>
    <source>
        <strain evidence="6">4085684</strain>
    </source>
</reference>
<dbReference type="Pfam" id="PF00226">
    <property type="entry name" value="DnaJ"/>
    <property type="match status" value="1"/>
</dbReference>
<dbReference type="SMART" id="SM00271">
    <property type="entry name" value="DnaJ"/>
    <property type="match status" value="1"/>
</dbReference>
<dbReference type="Pfam" id="PF11298">
    <property type="entry name" value="DUF3099"/>
    <property type="match status" value="1"/>
</dbReference>
<keyword evidence="3" id="KW-0472">Membrane</keyword>
<feature type="transmembrane region" description="Helical" evidence="3">
    <location>
        <begin position="106"/>
        <end position="124"/>
    </location>
</feature>
<keyword evidence="6" id="KW-1185">Reference proteome</keyword>
<proteinExistence type="predicted"/>
<name>F8B2F8_9ACTN</name>
<evidence type="ECO:0000256" key="2">
    <source>
        <dbReference type="SAM" id="MobiDB-lite"/>
    </source>
</evidence>
<feature type="region of interest" description="Disordered" evidence="2">
    <location>
        <begin position="55"/>
        <end position="88"/>
    </location>
</feature>
<dbReference type="EMBL" id="CP002801">
    <property type="protein sequence ID" value="AEH10836.1"/>
    <property type="molecule type" value="Genomic_DNA"/>
</dbReference>
<accession>F8B2F8</accession>
<dbReference type="eggNOG" id="COG0484">
    <property type="taxonomic scope" value="Bacteria"/>
</dbReference>
<dbReference type="PANTHER" id="PTHR43096:SF52">
    <property type="entry name" value="DNAJ HOMOLOG 1, MITOCHONDRIAL-RELATED"/>
    <property type="match status" value="1"/>
</dbReference>
<dbReference type="GO" id="GO:0051082">
    <property type="term" value="F:unfolded protein binding"/>
    <property type="evidence" value="ECO:0007669"/>
    <property type="project" value="TreeGrafter"/>
</dbReference>
<keyword evidence="5" id="KW-0346">Stress response</keyword>
<dbReference type="InterPro" id="IPR021449">
    <property type="entry name" value="DUF3099"/>
</dbReference>
<evidence type="ECO:0000256" key="3">
    <source>
        <dbReference type="SAM" id="Phobius"/>
    </source>
</evidence>
<evidence type="ECO:0000313" key="6">
    <source>
        <dbReference type="Proteomes" id="UP000001549"/>
    </source>
</evidence>
<feature type="compositionally biased region" description="Basic and acidic residues" evidence="2">
    <location>
        <begin position="55"/>
        <end position="65"/>
    </location>
</feature>
<dbReference type="InterPro" id="IPR018253">
    <property type="entry name" value="DnaJ_domain_CS"/>
</dbReference>
<evidence type="ECO:0000256" key="1">
    <source>
        <dbReference type="ARBA" id="ARBA00023186"/>
    </source>
</evidence>
<dbReference type="AlphaFoldDB" id="F8B2F8"/>